<dbReference type="PANTHER" id="PTHR22916:SF3">
    <property type="entry name" value="UDP-GLCNAC:BETAGAL BETA-1,3-N-ACETYLGLUCOSAMINYLTRANSFERASE-LIKE PROTEIN 1"/>
    <property type="match status" value="1"/>
</dbReference>
<organism evidence="3 4">
    <name type="scientific">Heyndrickxia oleronia</name>
    <dbReference type="NCBI Taxonomy" id="38875"/>
    <lineage>
        <taxon>Bacteria</taxon>
        <taxon>Bacillati</taxon>
        <taxon>Bacillota</taxon>
        <taxon>Bacilli</taxon>
        <taxon>Bacillales</taxon>
        <taxon>Bacillaceae</taxon>
        <taxon>Heyndrickxia</taxon>
    </lineage>
</organism>
<dbReference type="InterPro" id="IPR029044">
    <property type="entry name" value="Nucleotide-diphossugar_trans"/>
</dbReference>
<dbReference type="EMBL" id="JAROYP010000007">
    <property type="protein sequence ID" value="MDH5162027.1"/>
    <property type="molecule type" value="Genomic_DNA"/>
</dbReference>
<dbReference type="InterPro" id="IPR001173">
    <property type="entry name" value="Glyco_trans_2-like"/>
</dbReference>
<evidence type="ECO:0000313" key="4">
    <source>
        <dbReference type="Proteomes" id="UP001159179"/>
    </source>
</evidence>
<dbReference type="AlphaFoldDB" id="A0AAW6SYI7"/>
<comment type="caution">
    <text evidence="3">The sequence shown here is derived from an EMBL/GenBank/DDBJ whole genome shotgun (WGS) entry which is preliminary data.</text>
</comment>
<evidence type="ECO:0000256" key="1">
    <source>
        <dbReference type="ARBA" id="ARBA00006739"/>
    </source>
</evidence>
<reference evidence="3" key="1">
    <citation type="submission" date="2023-03" db="EMBL/GenBank/DDBJ databases">
        <title>Bacterial isolates from washroom surfaces on a university campus.</title>
        <authorList>
            <person name="Holman D.B."/>
            <person name="Gzyl K.E."/>
            <person name="Taheri A.E."/>
        </authorList>
    </citation>
    <scope>NUCLEOTIDE SEQUENCE</scope>
    <source>
        <strain evidence="3">RD03</strain>
    </source>
</reference>
<dbReference type="GO" id="GO:0016758">
    <property type="term" value="F:hexosyltransferase activity"/>
    <property type="evidence" value="ECO:0007669"/>
    <property type="project" value="UniProtKB-ARBA"/>
</dbReference>
<accession>A0AAW6SYI7</accession>
<dbReference type="PANTHER" id="PTHR22916">
    <property type="entry name" value="GLYCOSYLTRANSFERASE"/>
    <property type="match status" value="1"/>
</dbReference>
<sequence length="474" mass="55973">MGSFAIIMPVFNKMDYLNQAIDSVINQTLDFREHIELIIINDGSTDNSSLICKQYKERYPNHIKYVETDNNGPGAARNLGCKMVSEHSDYIGFLDADDTLERNALEKVDHFFREHPVDLAILPIKYVDSKGVIKDHALNYRFRKGDRIINIVEEYSAIHYYAGGVFIKKKLYENNQFSFVTSISYWEDALSFNRYLIENNDYGVVADTAYYYRREDNGHSLVDESWGNKARFNLLDNGYKKLIDLSLAKFGTVIPYIQYLLVYHIKLYLYKKNSKIFMASLKEEERKRFIVSFINIIRYVDDRIILEQKMNHYFKEFLISLKRNGWPLKRVSISKNHRSDKIIIKKKTYVGLGIKIEGYYSSEFDSLTENDCIYIKIGKKLKKCPKKEIKKDIKIWGVTVRDFKHAGFEIFLPLHRLNIEFYLSKNGLIHKLNEFNYYVRVMNKLTGLFKRNKKEIKYGQKVKNYEEESIMFTK</sequence>
<gene>
    <name evidence="3" type="ORF">P5X88_13845</name>
</gene>
<dbReference type="Gene3D" id="3.90.550.10">
    <property type="entry name" value="Spore Coat Polysaccharide Biosynthesis Protein SpsA, Chain A"/>
    <property type="match status" value="1"/>
</dbReference>
<evidence type="ECO:0000259" key="2">
    <source>
        <dbReference type="Pfam" id="PF00535"/>
    </source>
</evidence>
<dbReference type="RefSeq" id="WP_280617054.1">
    <property type="nucleotide sequence ID" value="NZ_JAROYP010000007.1"/>
</dbReference>
<dbReference type="CDD" id="cd00761">
    <property type="entry name" value="Glyco_tranf_GTA_type"/>
    <property type="match status" value="1"/>
</dbReference>
<comment type="similarity">
    <text evidence="1">Belongs to the glycosyltransferase 2 family.</text>
</comment>
<feature type="domain" description="Glycosyltransferase 2-like" evidence="2">
    <location>
        <begin position="6"/>
        <end position="172"/>
    </location>
</feature>
<proteinExistence type="inferred from homology"/>
<dbReference type="Pfam" id="PF00535">
    <property type="entry name" value="Glycos_transf_2"/>
    <property type="match status" value="1"/>
</dbReference>
<dbReference type="SUPFAM" id="SSF53448">
    <property type="entry name" value="Nucleotide-diphospho-sugar transferases"/>
    <property type="match status" value="1"/>
</dbReference>
<dbReference type="Proteomes" id="UP001159179">
    <property type="component" value="Unassembled WGS sequence"/>
</dbReference>
<name>A0AAW6SYI7_9BACI</name>
<evidence type="ECO:0000313" key="3">
    <source>
        <dbReference type="EMBL" id="MDH5162027.1"/>
    </source>
</evidence>
<protein>
    <submittedName>
        <fullName evidence="3">Glycosyltransferase family 2 protein</fullName>
    </submittedName>
</protein>